<dbReference type="InterPro" id="IPR012337">
    <property type="entry name" value="RNaseH-like_sf"/>
</dbReference>
<dbReference type="PANTHER" id="PTHR42648:SF31">
    <property type="entry name" value="RNA-DIRECTED DNA POLYMERASE"/>
    <property type="match status" value="1"/>
</dbReference>
<dbReference type="Proteomes" id="UP001151760">
    <property type="component" value="Unassembled WGS sequence"/>
</dbReference>
<dbReference type="InterPro" id="IPR036397">
    <property type="entry name" value="RNaseH_sf"/>
</dbReference>
<dbReference type="Pfam" id="PF00665">
    <property type="entry name" value="rve"/>
    <property type="match status" value="1"/>
</dbReference>
<comment type="caution">
    <text evidence="2">The sequence shown here is derived from an EMBL/GenBank/DDBJ whole genome shotgun (WGS) entry which is preliminary data.</text>
</comment>
<reference evidence="2" key="2">
    <citation type="submission" date="2022-01" db="EMBL/GenBank/DDBJ databases">
        <authorList>
            <person name="Yamashiro T."/>
            <person name="Shiraishi A."/>
            <person name="Satake H."/>
            <person name="Nakayama K."/>
        </authorList>
    </citation>
    <scope>NUCLEOTIDE SEQUENCE</scope>
</reference>
<dbReference type="Gene3D" id="3.30.420.10">
    <property type="entry name" value="Ribonuclease H-like superfamily/Ribonuclease H"/>
    <property type="match status" value="1"/>
</dbReference>
<keyword evidence="2" id="KW-0548">Nucleotidyltransferase</keyword>
<accession>A0ABQ5GY95</accession>
<protein>
    <submittedName>
        <fullName evidence="2">RNA-directed DNA polymerase</fullName>
    </submittedName>
</protein>
<proteinExistence type="predicted"/>
<dbReference type="GO" id="GO:0003964">
    <property type="term" value="F:RNA-directed DNA polymerase activity"/>
    <property type="evidence" value="ECO:0007669"/>
    <property type="project" value="UniProtKB-KW"/>
</dbReference>
<keyword evidence="3" id="KW-1185">Reference proteome</keyword>
<keyword evidence="2" id="KW-0695">RNA-directed DNA polymerase</keyword>
<evidence type="ECO:0000313" key="2">
    <source>
        <dbReference type="EMBL" id="GJT80365.1"/>
    </source>
</evidence>
<dbReference type="InterPro" id="IPR039537">
    <property type="entry name" value="Retrotran_Ty1/copia-like"/>
</dbReference>
<dbReference type="PANTHER" id="PTHR42648">
    <property type="entry name" value="TRANSPOSASE, PUTATIVE-RELATED"/>
    <property type="match status" value="1"/>
</dbReference>
<reference evidence="2" key="1">
    <citation type="journal article" date="2022" name="Int. J. Mol. Sci.">
        <title>Draft Genome of Tanacetum Coccineum: Genomic Comparison of Closely Related Tanacetum-Family Plants.</title>
        <authorList>
            <person name="Yamashiro T."/>
            <person name="Shiraishi A."/>
            <person name="Nakayama K."/>
            <person name="Satake H."/>
        </authorList>
    </citation>
    <scope>NUCLEOTIDE SEQUENCE</scope>
</reference>
<keyword evidence="2" id="KW-0808">Transferase</keyword>
<name>A0ABQ5GY95_9ASTR</name>
<evidence type="ECO:0000313" key="3">
    <source>
        <dbReference type="Proteomes" id="UP001151760"/>
    </source>
</evidence>
<dbReference type="InterPro" id="IPR001584">
    <property type="entry name" value="Integrase_cat-core"/>
</dbReference>
<dbReference type="EMBL" id="BQNB010018984">
    <property type="protein sequence ID" value="GJT80365.1"/>
    <property type="molecule type" value="Genomic_DNA"/>
</dbReference>
<sequence length="414" mass="49282">MEKDWDNECKKGDQTIDWFGYEMTFEKEFEEFCKHNLKSKNDNDVGNNYLTNYSPHDEWVRVKSEETSPTKNYQEKIKDHKLIVTNDELMHCDCKTMKHKIEGIPQRMKRKFENEFDERDLAANEFDIMVYSEIVISSRVICEDEAKRRNSGAKTKTFEENCYLLPYAVSSKGDTAYQRQLITRIRIKDQFPIRRITVHPYAYSVLTDHLIRRIHQLDAAYLNFYSVAFDENRCYFLNQDLNLKNVIEIGEQCKGLYYYNDKDPILNVLNDSLNIDKKDYTVCCEICQRAKQTRELFPLSDHTSKRFFLTVVDDYTRAVWVYLIKSKDEVPYFITVFYNLIENKFKSKIKVFRSDNGTEFVNQSVTKLCFDKGIIHQTSYVYTSQQNRIVERKLMHLLNVYRSLMFQGGIPLRM</sequence>
<evidence type="ECO:0000259" key="1">
    <source>
        <dbReference type="PROSITE" id="PS50994"/>
    </source>
</evidence>
<feature type="domain" description="Integrase catalytic" evidence="1">
    <location>
        <begin position="260"/>
        <end position="414"/>
    </location>
</feature>
<organism evidence="2 3">
    <name type="scientific">Tanacetum coccineum</name>
    <dbReference type="NCBI Taxonomy" id="301880"/>
    <lineage>
        <taxon>Eukaryota</taxon>
        <taxon>Viridiplantae</taxon>
        <taxon>Streptophyta</taxon>
        <taxon>Embryophyta</taxon>
        <taxon>Tracheophyta</taxon>
        <taxon>Spermatophyta</taxon>
        <taxon>Magnoliopsida</taxon>
        <taxon>eudicotyledons</taxon>
        <taxon>Gunneridae</taxon>
        <taxon>Pentapetalae</taxon>
        <taxon>asterids</taxon>
        <taxon>campanulids</taxon>
        <taxon>Asterales</taxon>
        <taxon>Asteraceae</taxon>
        <taxon>Asteroideae</taxon>
        <taxon>Anthemideae</taxon>
        <taxon>Anthemidinae</taxon>
        <taxon>Tanacetum</taxon>
    </lineage>
</organism>
<dbReference type="SUPFAM" id="SSF53098">
    <property type="entry name" value="Ribonuclease H-like"/>
    <property type="match status" value="1"/>
</dbReference>
<gene>
    <name evidence="2" type="ORF">Tco_1054707</name>
</gene>
<dbReference type="PROSITE" id="PS50994">
    <property type="entry name" value="INTEGRASE"/>
    <property type="match status" value="1"/>
</dbReference>